<keyword evidence="5" id="KW-1185">Reference proteome</keyword>
<protein>
    <submittedName>
        <fullName evidence="4">ATPase</fullName>
    </submittedName>
</protein>
<dbReference type="InterPro" id="IPR023335">
    <property type="entry name" value="ATP12_ortho_dom_sf"/>
</dbReference>
<dbReference type="EMBL" id="JACFXV010000054">
    <property type="protein sequence ID" value="MBA5777944.1"/>
    <property type="molecule type" value="Genomic_DNA"/>
</dbReference>
<keyword evidence="2" id="KW-0809">Transit peptide</keyword>
<organism evidence="4 5">
    <name type="scientific">Stappia albiluteola</name>
    <dbReference type="NCBI Taxonomy" id="2758565"/>
    <lineage>
        <taxon>Bacteria</taxon>
        <taxon>Pseudomonadati</taxon>
        <taxon>Pseudomonadota</taxon>
        <taxon>Alphaproteobacteria</taxon>
        <taxon>Hyphomicrobiales</taxon>
        <taxon>Stappiaceae</taxon>
        <taxon>Stappia</taxon>
    </lineage>
</organism>
<keyword evidence="3" id="KW-0143">Chaperone</keyword>
<gene>
    <name evidence="4" type="ORF">H2509_12500</name>
</gene>
<proteinExistence type="inferred from homology"/>
<dbReference type="RefSeq" id="WP_182165864.1">
    <property type="nucleotide sequence ID" value="NZ_JACFXV010000054.1"/>
</dbReference>
<comment type="similarity">
    <text evidence="1">Belongs to the ATP12 family.</text>
</comment>
<dbReference type="Gene3D" id="1.10.3580.10">
    <property type="entry name" value="ATP12 ATPase"/>
    <property type="match status" value="1"/>
</dbReference>
<dbReference type="Gene3D" id="3.30.2180.10">
    <property type="entry name" value="ATP12-like"/>
    <property type="match status" value="1"/>
</dbReference>
<dbReference type="GO" id="GO:0043461">
    <property type="term" value="P:proton-transporting ATP synthase complex assembly"/>
    <property type="evidence" value="ECO:0007669"/>
    <property type="project" value="InterPro"/>
</dbReference>
<dbReference type="SUPFAM" id="SSF160909">
    <property type="entry name" value="ATP12-like"/>
    <property type="match status" value="1"/>
</dbReference>
<dbReference type="InterPro" id="IPR042272">
    <property type="entry name" value="ATP12_ATP_synth-F1-assembly_N"/>
</dbReference>
<dbReference type="InterPro" id="IPR011419">
    <property type="entry name" value="ATP12_ATP_synth-F1-assembly"/>
</dbReference>
<evidence type="ECO:0000256" key="1">
    <source>
        <dbReference type="ARBA" id="ARBA00008231"/>
    </source>
</evidence>
<dbReference type="AlphaFoldDB" id="A0A839AG87"/>
<name>A0A839AG87_9HYPH</name>
<evidence type="ECO:0000313" key="5">
    <source>
        <dbReference type="Proteomes" id="UP000541109"/>
    </source>
</evidence>
<dbReference type="Pfam" id="PF07542">
    <property type="entry name" value="ATP12"/>
    <property type="match status" value="1"/>
</dbReference>
<evidence type="ECO:0000313" key="4">
    <source>
        <dbReference type="EMBL" id="MBA5777944.1"/>
    </source>
</evidence>
<evidence type="ECO:0000256" key="2">
    <source>
        <dbReference type="ARBA" id="ARBA00022946"/>
    </source>
</evidence>
<reference evidence="4 5" key="1">
    <citation type="submission" date="2020-07" db="EMBL/GenBank/DDBJ databases">
        <title>Stappia sp., F7233, whole genome shotgun sequencing project.</title>
        <authorList>
            <person name="Jiang S."/>
            <person name="Liu Z.W."/>
            <person name="Du Z.J."/>
        </authorList>
    </citation>
    <scope>NUCLEOTIDE SEQUENCE [LARGE SCALE GENOMIC DNA]</scope>
    <source>
        <strain evidence="4 5">F7233</strain>
    </source>
</reference>
<dbReference type="PANTHER" id="PTHR21013">
    <property type="entry name" value="ATP SYNTHASE MITOCHONDRIAL F1 COMPLEX ASSEMBLY FACTOR 2/ATP12 PROTEIN, MITOCHONDRIAL PRECURSOR"/>
    <property type="match status" value="1"/>
</dbReference>
<sequence>MRDILEDLSGEPPIDPVERAKELSRRELPKRFYEKVSVEERDGGHAILLDGRPVRTPARRVLALPGARLAQAVAGEWERQEKVIDPATMPLTRIANSALDGVADRLKDVADTIAEYAGSDLLCYRADSPEKLVGRQNAAWDPVLAWAETRLGRPFSLACGLMPVAQDAALLAAFRAALDERGPLEIAALHTVTTLTGSAVLALALGEGAFEAEAVWSAAHVDEDWNIEQWGEDAEAAARRAARHAEFAAAALILADARV</sequence>
<accession>A0A839AG87</accession>
<dbReference type="PANTHER" id="PTHR21013:SF10">
    <property type="entry name" value="ATP SYNTHASE MITOCHONDRIAL F1 COMPLEX ASSEMBLY FACTOR 2"/>
    <property type="match status" value="1"/>
</dbReference>
<dbReference type="Proteomes" id="UP000541109">
    <property type="component" value="Unassembled WGS sequence"/>
</dbReference>
<comment type="caution">
    <text evidence="4">The sequence shown here is derived from an EMBL/GenBank/DDBJ whole genome shotgun (WGS) entry which is preliminary data.</text>
</comment>
<evidence type="ECO:0000256" key="3">
    <source>
        <dbReference type="ARBA" id="ARBA00023186"/>
    </source>
</evidence>